<feature type="compositionally biased region" description="Polar residues" evidence="1">
    <location>
        <begin position="99"/>
        <end position="114"/>
    </location>
</feature>
<name>A0A0K2TKL2_LEPSM</name>
<dbReference type="EMBL" id="HACA01009222">
    <property type="protein sequence ID" value="CDW26583.1"/>
    <property type="molecule type" value="Transcribed_RNA"/>
</dbReference>
<protein>
    <submittedName>
        <fullName evidence="2">Uncharacterized protein</fullName>
    </submittedName>
</protein>
<accession>A0A0K2TKL2</accession>
<sequence length="158" mass="18095">MHSTMSLRNLIPPILQKWCLEPQNNSSSPSNEHELQPRSPPLKIKDPPITPPPSPIRSDPPSINFPNKERKLFEEVLIKNFETNASSLFVPKDYAPEPRNSNSLDNGLSKIGNNKNEKPLFSFSSQDLLSKDEARKRMLSWRRTTKIRKHTRHNSSST</sequence>
<evidence type="ECO:0000256" key="1">
    <source>
        <dbReference type="SAM" id="MobiDB-lite"/>
    </source>
</evidence>
<feature type="region of interest" description="Disordered" evidence="1">
    <location>
        <begin position="91"/>
        <end position="122"/>
    </location>
</feature>
<feature type="region of interest" description="Disordered" evidence="1">
    <location>
        <begin position="20"/>
        <end position="66"/>
    </location>
</feature>
<reference evidence="2" key="1">
    <citation type="submission" date="2014-05" db="EMBL/GenBank/DDBJ databases">
        <authorList>
            <person name="Chronopoulou M."/>
        </authorList>
    </citation>
    <scope>NUCLEOTIDE SEQUENCE</scope>
    <source>
        <tissue evidence="2">Whole organism</tissue>
    </source>
</reference>
<dbReference type="AlphaFoldDB" id="A0A0K2TKL2"/>
<organism evidence="2">
    <name type="scientific">Lepeophtheirus salmonis</name>
    <name type="common">Salmon louse</name>
    <name type="synonym">Caligus salmonis</name>
    <dbReference type="NCBI Taxonomy" id="72036"/>
    <lineage>
        <taxon>Eukaryota</taxon>
        <taxon>Metazoa</taxon>
        <taxon>Ecdysozoa</taxon>
        <taxon>Arthropoda</taxon>
        <taxon>Crustacea</taxon>
        <taxon>Multicrustacea</taxon>
        <taxon>Hexanauplia</taxon>
        <taxon>Copepoda</taxon>
        <taxon>Siphonostomatoida</taxon>
        <taxon>Caligidae</taxon>
        <taxon>Lepeophtheirus</taxon>
    </lineage>
</organism>
<dbReference type="EMBL" id="HACA01009220">
    <property type="protein sequence ID" value="CDW26581.1"/>
    <property type="molecule type" value="Transcribed_RNA"/>
</dbReference>
<evidence type="ECO:0000313" key="2">
    <source>
        <dbReference type="EMBL" id="CDW26583.1"/>
    </source>
</evidence>
<proteinExistence type="predicted"/>